<keyword evidence="1" id="KW-0812">Transmembrane</keyword>
<feature type="transmembrane region" description="Helical" evidence="1">
    <location>
        <begin position="31"/>
        <end position="52"/>
    </location>
</feature>
<gene>
    <name evidence="2" type="ORF">VXS06_00140</name>
</gene>
<organism evidence="2 3">
    <name type="scientific">Photobacterium toruni</name>
    <dbReference type="NCBI Taxonomy" id="1935446"/>
    <lineage>
        <taxon>Bacteria</taxon>
        <taxon>Pseudomonadati</taxon>
        <taxon>Pseudomonadota</taxon>
        <taxon>Gammaproteobacteria</taxon>
        <taxon>Vibrionales</taxon>
        <taxon>Vibrionaceae</taxon>
        <taxon>Photobacterium</taxon>
    </lineage>
</organism>
<name>A0ABU6L287_9GAMM</name>
<dbReference type="RefSeq" id="WP_327773715.1">
    <property type="nucleotide sequence ID" value="NZ_JAYXUG010000001.1"/>
</dbReference>
<evidence type="ECO:0000313" key="2">
    <source>
        <dbReference type="EMBL" id="MEC6830200.1"/>
    </source>
</evidence>
<sequence>MSIHAPPSNYMLRNMSEVTIPDHVSWFPQTIGWKIVAVLLIITIIYYVTQWIKWWWCNRYRREAMALIETMQASINSKDAPLSPHLDVFAVMKAVLIYLNPQKANTFGDKFLNDLDDYLSPRKKIFNAALGQKWMRSLVQTESQLSEQELSLLITLCQQWLVEHGEPHFKKKGDSNAV</sequence>
<dbReference type="EMBL" id="JAYXUG010000001">
    <property type="protein sequence ID" value="MEC6830200.1"/>
    <property type="molecule type" value="Genomic_DNA"/>
</dbReference>
<dbReference type="Proteomes" id="UP001306119">
    <property type="component" value="Unassembled WGS sequence"/>
</dbReference>
<keyword evidence="1" id="KW-1133">Transmembrane helix</keyword>
<reference evidence="2 3" key="1">
    <citation type="submission" date="2024-01" db="EMBL/GenBank/DDBJ databases">
        <title>Active colonisers of the gastrointestinal tract of Atlantic salmon farmed in a warm water region.</title>
        <authorList>
            <person name="Bowman J.P."/>
        </authorList>
    </citation>
    <scope>NUCLEOTIDE SEQUENCE [LARGE SCALE GENOMIC DNA]</scope>
    <source>
        <strain evidence="2 3">S3MW1</strain>
    </source>
</reference>
<dbReference type="Pfam" id="PF14316">
    <property type="entry name" value="DUF4381"/>
    <property type="match status" value="1"/>
</dbReference>
<dbReference type="InterPro" id="IPR025489">
    <property type="entry name" value="DUF4381"/>
</dbReference>
<keyword evidence="3" id="KW-1185">Reference proteome</keyword>
<accession>A0ABU6L287</accession>
<protein>
    <submittedName>
        <fullName evidence="2">DUF4381 domain-containing protein</fullName>
    </submittedName>
</protein>
<evidence type="ECO:0000256" key="1">
    <source>
        <dbReference type="SAM" id="Phobius"/>
    </source>
</evidence>
<proteinExistence type="predicted"/>
<keyword evidence="1" id="KW-0472">Membrane</keyword>
<comment type="caution">
    <text evidence="2">The sequence shown here is derived from an EMBL/GenBank/DDBJ whole genome shotgun (WGS) entry which is preliminary data.</text>
</comment>
<evidence type="ECO:0000313" key="3">
    <source>
        <dbReference type="Proteomes" id="UP001306119"/>
    </source>
</evidence>